<proteinExistence type="predicted"/>
<dbReference type="AlphaFoldDB" id="B4JRI1"/>
<reference evidence="2 3" key="1">
    <citation type="journal article" date="2007" name="Nature">
        <title>Evolution of genes and genomes on the Drosophila phylogeny.</title>
        <authorList>
            <consortium name="Drosophila 12 Genomes Consortium"/>
            <person name="Clark A.G."/>
            <person name="Eisen M.B."/>
            <person name="Smith D.R."/>
            <person name="Bergman C.M."/>
            <person name="Oliver B."/>
            <person name="Markow T.A."/>
            <person name="Kaufman T.C."/>
            <person name="Kellis M."/>
            <person name="Gelbart W."/>
            <person name="Iyer V.N."/>
            <person name="Pollard D.A."/>
            <person name="Sackton T.B."/>
            <person name="Larracuente A.M."/>
            <person name="Singh N.D."/>
            <person name="Abad J.P."/>
            <person name="Abt D.N."/>
            <person name="Adryan B."/>
            <person name="Aguade M."/>
            <person name="Akashi H."/>
            <person name="Anderson W.W."/>
            <person name="Aquadro C.F."/>
            <person name="Ardell D.H."/>
            <person name="Arguello R."/>
            <person name="Artieri C.G."/>
            <person name="Barbash D.A."/>
            <person name="Barker D."/>
            <person name="Barsanti P."/>
            <person name="Batterham P."/>
            <person name="Batzoglou S."/>
            <person name="Begun D."/>
            <person name="Bhutkar A."/>
            <person name="Blanco E."/>
            <person name="Bosak S.A."/>
            <person name="Bradley R.K."/>
            <person name="Brand A.D."/>
            <person name="Brent M.R."/>
            <person name="Brooks A.N."/>
            <person name="Brown R.H."/>
            <person name="Butlin R.K."/>
            <person name="Caggese C."/>
            <person name="Calvi B.R."/>
            <person name="Bernardo de Carvalho A."/>
            <person name="Caspi A."/>
            <person name="Castrezana S."/>
            <person name="Celniker S.E."/>
            <person name="Chang J.L."/>
            <person name="Chapple C."/>
            <person name="Chatterji S."/>
            <person name="Chinwalla A."/>
            <person name="Civetta A."/>
            <person name="Clifton S.W."/>
            <person name="Comeron J.M."/>
            <person name="Costello J.C."/>
            <person name="Coyne J.A."/>
            <person name="Daub J."/>
            <person name="David R.G."/>
            <person name="Delcher A.L."/>
            <person name="Delehaunty K."/>
            <person name="Do C.B."/>
            <person name="Ebling H."/>
            <person name="Edwards K."/>
            <person name="Eickbush T."/>
            <person name="Evans J.D."/>
            <person name="Filipski A."/>
            <person name="Findeiss S."/>
            <person name="Freyhult E."/>
            <person name="Fulton L."/>
            <person name="Fulton R."/>
            <person name="Garcia A.C."/>
            <person name="Gardiner A."/>
            <person name="Garfield D.A."/>
            <person name="Garvin B.E."/>
            <person name="Gibson G."/>
            <person name="Gilbert D."/>
            <person name="Gnerre S."/>
            <person name="Godfrey J."/>
            <person name="Good R."/>
            <person name="Gotea V."/>
            <person name="Gravely B."/>
            <person name="Greenberg A.J."/>
            <person name="Griffiths-Jones S."/>
            <person name="Gross S."/>
            <person name="Guigo R."/>
            <person name="Gustafson E.A."/>
            <person name="Haerty W."/>
            <person name="Hahn M.W."/>
            <person name="Halligan D.L."/>
            <person name="Halpern A.L."/>
            <person name="Halter G.M."/>
            <person name="Han M.V."/>
            <person name="Heger A."/>
            <person name="Hillier L."/>
            <person name="Hinrichs A.S."/>
            <person name="Holmes I."/>
            <person name="Hoskins R.A."/>
            <person name="Hubisz M.J."/>
            <person name="Hultmark D."/>
            <person name="Huntley M.A."/>
            <person name="Jaffe D.B."/>
            <person name="Jagadeeshan S."/>
            <person name="Jeck W.R."/>
            <person name="Johnson J."/>
            <person name="Jones C.D."/>
            <person name="Jordan W.C."/>
            <person name="Karpen G.H."/>
            <person name="Kataoka E."/>
            <person name="Keightley P.D."/>
            <person name="Kheradpour P."/>
            <person name="Kirkness E.F."/>
            <person name="Koerich L.B."/>
            <person name="Kristiansen K."/>
            <person name="Kudrna D."/>
            <person name="Kulathinal R.J."/>
            <person name="Kumar S."/>
            <person name="Kwok R."/>
            <person name="Lander E."/>
            <person name="Langley C.H."/>
            <person name="Lapoint R."/>
            <person name="Lazzaro B.P."/>
            <person name="Lee S.J."/>
            <person name="Levesque L."/>
            <person name="Li R."/>
            <person name="Lin C.F."/>
            <person name="Lin M.F."/>
            <person name="Lindblad-Toh K."/>
            <person name="Llopart A."/>
            <person name="Long M."/>
            <person name="Low L."/>
            <person name="Lozovsky E."/>
            <person name="Lu J."/>
            <person name="Luo M."/>
            <person name="Machado C.A."/>
            <person name="Makalowski W."/>
            <person name="Marzo M."/>
            <person name="Matsuda M."/>
            <person name="Matzkin L."/>
            <person name="McAllister B."/>
            <person name="McBride C.S."/>
            <person name="McKernan B."/>
            <person name="McKernan K."/>
            <person name="Mendez-Lago M."/>
            <person name="Minx P."/>
            <person name="Mollenhauer M.U."/>
            <person name="Montooth K."/>
            <person name="Mount S.M."/>
            <person name="Mu X."/>
            <person name="Myers E."/>
            <person name="Negre B."/>
            <person name="Newfeld S."/>
            <person name="Nielsen R."/>
            <person name="Noor M.A."/>
            <person name="O'Grady P."/>
            <person name="Pachter L."/>
            <person name="Papaceit M."/>
            <person name="Parisi M.J."/>
            <person name="Parisi M."/>
            <person name="Parts L."/>
            <person name="Pedersen J.S."/>
            <person name="Pesole G."/>
            <person name="Phillippy A.M."/>
            <person name="Ponting C.P."/>
            <person name="Pop M."/>
            <person name="Porcelli D."/>
            <person name="Powell J.R."/>
            <person name="Prohaska S."/>
            <person name="Pruitt K."/>
            <person name="Puig M."/>
            <person name="Quesneville H."/>
            <person name="Ram K.R."/>
            <person name="Rand D."/>
            <person name="Rasmussen M.D."/>
            <person name="Reed L.K."/>
            <person name="Reenan R."/>
            <person name="Reily A."/>
            <person name="Remington K.A."/>
            <person name="Rieger T.T."/>
            <person name="Ritchie M.G."/>
            <person name="Robin C."/>
            <person name="Rogers Y.H."/>
            <person name="Rohde C."/>
            <person name="Rozas J."/>
            <person name="Rubenfield M.J."/>
            <person name="Ruiz A."/>
            <person name="Russo S."/>
            <person name="Salzberg S.L."/>
            <person name="Sanchez-Gracia A."/>
            <person name="Saranga D.J."/>
            <person name="Sato H."/>
            <person name="Schaeffer S.W."/>
            <person name="Schatz M.C."/>
            <person name="Schlenke T."/>
            <person name="Schwartz R."/>
            <person name="Segarra C."/>
            <person name="Singh R.S."/>
            <person name="Sirot L."/>
            <person name="Sirota M."/>
            <person name="Sisneros N.B."/>
            <person name="Smith C.D."/>
            <person name="Smith T.F."/>
            <person name="Spieth J."/>
            <person name="Stage D.E."/>
            <person name="Stark A."/>
            <person name="Stephan W."/>
            <person name="Strausberg R.L."/>
            <person name="Strempel S."/>
            <person name="Sturgill D."/>
            <person name="Sutton G."/>
            <person name="Sutton G.G."/>
            <person name="Tao W."/>
            <person name="Teichmann S."/>
            <person name="Tobari Y.N."/>
            <person name="Tomimura Y."/>
            <person name="Tsolas J.M."/>
            <person name="Valente V.L."/>
            <person name="Venter E."/>
            <person name="Venter J.C."/>
            <person name="Vicario S."/>
            <person name="Vieira F.G."/>
            <person name="Vilella A.J."/>
            <person name="Villasante A."/>
            <person name="Walenz B."/>
            <person name="Wang J."/>
            <person name="Wasserman M."/>
            <person name="Watts T."/>
            <person name="Wilson D."/>
            <person name="Wilson R.K."/>
            <person name="Wing R.A."/>
            <person name="Wolfner M.F."/>
            <person name="Wong A."/>
            <person name="Wong G.K."/>
            <person name="Wu C.I."/>
            <person name="Wu G."/>
            <person name="Yamamoto D."/>
            <person name="Yang H.P."/>
            <person name="Yang S.P."/>
            <person name="Yorke J.A."/>
            <person name="Yoshida K."/>
            <person name="Zdobnov E."/>
            <person name="Zhang P."/>
            <person name="Zhang Y."/>
            <person name="Zimin A.V."/>
            <person name="Baldwin J."/>
            <person name="Abdouelleil A."/>
            <person name="Abdulkadir J."/>
            <person name="Abebe A."/>
            <person name="Abera B."/>
            <person name="Abreu J."/>
            <person name="Acer S.C."/>
            <person name="Aftuck L."/>
            <person name="Alexander A."/>
            <person name="An P."/>
            <person name="Anderson E."/>
            <person name="Anderson S."/>
            <person name="Arachi H."/>
            <person name="Azer M."/>
            <person name="Bachantsang P."/>
            <person name="Barry A."/>
            <person name="Bayul T."/>
            <person name="Berlin A."/>
            <person name="Bessette D."/>
            <person name="Bloom T."/>
            <person name="Blye J."/>
            <person name="Boguslavskiy L."/>
            <person name="Bonnet C."/>
            <person name="Boukhgalter B."/>
            <person name="Bourzgui I."/>
            <person name="Brown A."/>
            <person name="Cahill P."/>
            <person name="Channer S."/>
            <person name="Cheshatsang Y."/>
            <person name="Chuda L."/>
            <person name="Citroen M."/>
            <person name="Collymore A."/>
            <person name="Cooke P."/>
            <person name="Costello M."/>
            <person name="D'Aco K."/>
            <person name="Daza R."/>
            <person name="De Haan G."/>
            <person name="DeGray S."/>
            <person name="DeMaso C."/>
            <person name="Dhargay N."/>
            <person name="Dooley K."/>
            <person name="Dooley E."/>
            <person name="Doricent M."/>
            <person name="Dorje P."/>
            <person name="Dorjee K."/>
            <person name="Dupes A."/>
            <person name="Elong R."/>
            <person name="Falk J."/>
            <person name="Farina A."/>
            <person name="Faro S."/>
            <person name="Ferguson D."/>
            <person name="Fisher S."/>
            <person name="Foley C.D."/>
            <person name="Franke A."/>
            <person name="Friedrich D."/>
            <person name="Gadbois L."/>
            <person name="Gearin G."/>
            <person name="Gearin C.R."/>
            <person name="Giannoukos G."/>
            <person name="Goode T."/>
            <person name="Graham J."/>
            <person name="Grandbois E."/>
            <person name="Grewal S."/>
            <person name="Gyaltsen K."/>
            <person name="Hafez N."/>
            <person name="Hagos B."/>
            <person name="Hall J."/>
            <person name="Henson C."/>
            <person name="Hollinger A."/>
            <person name="Honan T."/>
            <person name="Huard M.D."/>
            <person name="Hughes L."/>
            <person name="Hurhula B."/>
            <person name="Husby M.E."/>
            <person name="Kamat A."/>
            <person name="Kanga B."/>
            <person name="Kashin S."/>
            <person name="Khazanovich D."/>
            <person name="Kisner P."/>
            <person name="Lance K."/>
            <person name="Lara M."/>
            <person name="Lee W."/>
            <person name="Lennon N."/>
            <person name="Letendre F."/>
            <person name="LeVine R."/>
            <person name="Lipovsky A."/>
            <person name="Liu X."/>
            <person name="Liu J."/>
            <person name="Liu S."/>
            <person name="Lokyitsang T."/>
            <person name="Lokyitsang Y."/>
            <person name="Lubonja R."/>
            <person name="Lui A."/>
            <person name="MacDonald P."/>
            <person name="Magnisalis V."/>
            <person name="Maru K."/>
            <person name="Matthews C."/>
            <person name="McCusker W."/>
            <person name="McDonough S."/>
            <person name="Mehta T."/>
            <person name="Meldrim J."/>
            <person name="Meneus L."/>
            <person name="Mihai O."/>
            <person name="Mihalev A."/>
            <person name="Mihova T."/>
            <person name="Mittelman R."/>
            <person name="Mlenga V."/>
            <person name="Montmayeur A."/>
            <person name="Mulrain L."/>
            <person name="Navidi A."/>
            <person name="Naylor J."/>
            <person name="Negash T."/>
            <person name="Nguyen T."/>
            <person name="Nguyen N."/>
            <person name="Nicol R."/>
            <person name="Norbu C."/>
            <person name="Norbu N."/>
            <person name="Novod N."/>
            <person name="O'Neill B."/>
            <person name="Osman S."/>
            <person name="Markiewicz E."/>
            <person name="Oyono O.L."/>
            <person name="Patti C."/>
            <person name="Phunkhang P."/>
            <person name="Pierre F."/>
            <person name="Priest M."/>
            <person name="Raghuraman S."/>
            <person name="Rege F."/>
            <person name="Reyes R."/>
            <person name="Rise C."/>
            <person name="Rogov P."/>
            <person name="Ross K."/>
            <person name="Ryan E."/>
            <person name="Settipalli S."/>
            <person name="Shea T."/>
            <person name="Sherpa N."/>
            <person name="Shi L."/>
            <person name="Shih D."/>
            <person name="Sparrow T."/>
            <person name="Spaulding J."/>
            <person name="Stalker J."/>
            <person name="Stange-Thomann N."/>
            <person name="Stavropoulos S."/>
            <person name="Stone C."/>
            <person name="Strader C."/>
            <person name="Tesfaye S."/>
            <person name="Thomson T."/>
            <person name="Thoulutsang Y."/>
            <person name="Thoulutsang D."/>
            <person name="Topham K."/>
            <person name="Topping I."/>
            <person name="Tsamla T."/>
            <person name="Vassiliev H."/>
            <person name="Vo A."/>
            <person name="Wangchuk T."/>
            <person name="Wangdi T."/>
            <person name="Weiand M."/>
            <person name="Wilkinson J."/>
            <person name="Wilson A."/>
            <person name="Yadav S."/>
            <person name="Young G."/>
            <person name="Yu Q."/>
            <person name="Zembek L."/>
            <person name="Zhong D."/>
            <person name="Zimmer A."/>
            <person name="Zwirko Z."/>
            <person name="Jaffe D.B."/>
            <person name="Alvarez P."/>
            <person name="Brockman W."/>
            <person name="Butler J."/>
            <person name="Chin C."/>
            <person name="Gnerre S."/>
            <person name="Grabherr M."/>
            <person name="Kleber M."/>
            <person name="Mauceli E."/>
            <person name="MacCallum I."/>
        </authorList>
    </citation>
    <scope>NUCLEOTIDE SEQUENCE [LARGE SCALE GENOMIC DNA]</scope>
    <source>
        <strain evidence="3">Tucson 15287-2541.00</strain>
    </source>
</reference>
<dbReference type="EMBL" id="CH916373">
    <property type="protein sequence ID" value="EDV94371.1"/>
    <property type="molecule type" value="Genomic_DNA"/>
</dbReference>
<gene>
    <name evidence="2" type="primary">Dgri\GH20033</name>
    <name evidence="2" type="ORF">Dgri_GH20033</name>
</gene>
<evidence type="ECO:0000256" key="1">
    <source>
        <dbReference type="SAM" id="MobiDB-lite"/>
    </source>
</evidence>
<protein>
    <submittedName>
        <fullName evidence="2">GH20033</fullName>
    </submittedName>
</protein>
<organism evidence="3">
    <name type="scientific">Drosophila grimshawi</name>
    <name type="common">Hawaiian fruit fly</name>
    <name type="synonym">Idiomyia grimshawi</name>
    <dbReference type="NCBI Taxonomy" id="7222"/>
    <lineage>
        <taxon>Eukaryota</taxon>
        <taxon>Metazoa</taxon>
        <taxon>Ecdysozoa</taxon>
        <taxon>Arthropoda</taxon>
        <taxon>Hexapoda</taxon>
        <taxon>Insecta</taxon>
        <taxon>Pterygota</taxon>
        <taxon>Neoptera</taxon>
        <taxon>Endopterygota</taxon>
        <taxon>Diptera</taxon>
        <taxon>Brachycera</taxon>
        <taxon>Muscomorpha</taxon>
        <taxon>Ephydroidea</taxon>
        <taxon>Drosophilidae</taxon>
        <taxon>Drosophila</taxon>
        <taxon>Hawaiian Drosophila</taxon>
    </lineage>
</organism>
<dbReference type="InParanoid" id="B4JRI1"/>
<evidence type="ECO:0000313" key="2">
    <source>
        <dbReference type="EMBL" id="EDV94371.1"/>
    </source>
</evidence>
<dbReference type="HOGENOM" id="CLU_2099372_0_0_1"/>
<feature type="region of interest" description="Disordered" evidence="1">
    <location>
        <begin position="91"/>
        <end position="116"/>
    </location>
</feature>
<keyword evidence="3" id="KW-1185">Reference proteome</keyword>
<accession>B4JRI1</accession>
<dbReference type="Proteomes" id="UP000001070">
    <property type="component" value="Unassembled WGS sequence"/>
</dbReference>
<sequence>MIMPVISREASKALTAITTRTTAAGAGSLLITIAYCLTEQAGCFNEDIGNGNGNSNCCGPANLCPRIAIAKIPLTIGHLPWHPHPQLVMLPQSQSQKCNQQRPHSGKDSNCGSVDD</sequence>
<evidence type="ECO:0000313" key="3">
    <source>
        <dbReference type="Proteomes" id="UP000001070"/>
    </source>
</evidence>
<name>B4JRI1_DROGR</name>